<dbReference type="InterPro" id="IPR023213">
    <property type="entry name" value="CAT-like_dom_sf"/>
</dbReference>
<evidence type="ECO:0000313" key="3">
    <source>
        <dbReference type="EMBL" id="RGM08914.1"/>
    </source>
</evidence>
<reference evidence="2 4" key="1">
    <citation type="submission" date="2015-09" db="EMBL/GenBank/DDBJ databases">
        <authorList>
            <consortium name="Pathogen Informatics"/>
        </authorList>
    </citation>
    <scope>NUCLEOTIDE SEQUENCE [LARGE SCALE GENOMIC DNA]</scope>
    <source>
        <strain evidence="2 4">2789STDY5608850</strain>
    </source>
</reference>
<dbReference type="Proteomes" id="UP000095651">
    <property type="component" value="Unassembled WGS sequence"/>
</dbReference>
<dbReference type="RefSeq" id="WP_055653072.1">
    <property type="nucleotide sequence ID" value="NZ_CABIXC010000001.1"/>
</dbReference>
<dbReference type="PIRSF" id="PIRSF000440">
    <property type="entry name" value="CAT"/>
    <property type="match status" value="1"/>
</dbReference>
<dbReference type="EMBL" id="CYZE01000001">
    <property type="protein sequence ID" value="CUN64840.1"/>
    <property type="molecule type" value="Genomic_DNA"/>
</dbReference>
<dbReference type="PANTHER" id="PTHR38474:SF2">
    <property type="entry name" value="CHLORAMPHENICOL ACETYLTRANSFERASE"/>
    <property type="match status" value="1"/>
</dbReference>
<dbReference type="Pfam" id="PF00302">
    <property type="entry name" value="CAT"/>
    <property type="match status" value="1"/>
</dbReference>
<evidence type="ECO:0000256" key="1">
    <source>
        <dbReference type="PIRSR" id="PIRSR000440-1"/>
    </source>
</evidence>
<dbReference type="InterPro" id="IPR001707">
    <property type="entry name" value="Cmp_AcTrfase"/>
</dbReference>
<gene>
    <name evidence="2" type="primary">cat_1</name>
    <name evidence="3" type="ORF">DXC39_02875</name>
    <name evidence="2" type="ORF">ERS852407_00802</name>
</gene>
<evidence type="ECO:0000313" key="5">
    <source>
        <dbReference type="Proteomes" id="UP000261257"/>
    </source>
</evidence>
<dbReference type="EMBL" id="QSSQ01000001">
    <property type="protein sequence ID" value="RGM08914.1"/>
    <property type="molecule type" value="Genomic_DNA"/>
</dbReference>
<protein>
    <submittedName>
        <fullName evidence="2">Chloramphenicol O-acetyltransferase</fullName>
        <ecNumber evidence="2">2.3.1.28</ecNumber>
    </submittedName>
    <submittedName>
        <fullName evidence="3">Chloramphenicol acetyltransferase CAT</fullName>
    </submittedName>
</protein>
<reference evidence="3 5" key="2">
    <citation type="submission" date="2018-08" db="EMBL/GenBank/DDBJ databases">
        <title>A genome reference for cultivated species of the human gut microbiota.</title>
        <authorList>
            <person name="Zou Y."/>
            <person name="Xue W."/>
            <person name="Luo G."/>
        </authorList>
    </citation>
    <scope>NUCLEOTIDE SEQUENCE [LARGE SCALE GENOMIC DNA]</scope>
    <source>
        <strain evidence="3 5">TF05-11AC</strain>
    </source>
</reference>
<organism evidence="2 4">
    <name type="scientific">Hungatella hathewayi</name>
    <dbReference type="NCBI Taxonomy" id="154046"/>
    <lineage>
        <taxon>Bacteria</taxon>
        <taxon>Bacillati</taxon>
        <taxon>Bacillota</taxon>
        <taxon>Clostridia</taxon>
        <taxon>Lachnospirales</taxon>
        <taxon>Lachnospiraceae</taxon>
        <taxon>Hungatella</taxon>
    </lineage>
</organism>
<dbReference type="SMART" id="SM01059">
    <property type="entry name" value="CAT"/>
    <property type="match status" value="1"/>
</dbReference>
<dbReference type="Proteomes" id="UP000261257">
    <property type="component" value="Unassembled WGS sequence"/>
</dbReference>
<dbReference type="Gene3D" id="3.30.559.10">
    <property type="entry name" value="Chloramphenicol acetyltransferase-like domain"/>
    <property type="match status" value="1"/>
</dbReference>
<dbReference type="GO" id="GO:0008811">
    <property type="term" value="F:chloramphenicol O-acetyltransferase activity"/>
    <property type="evidence" value="ECO:0007669"/>
    <property type="project" value="UniProtKB-EC"/>
</dbReference>
<feature type="active site" description="Proton acceptor" evidence="1">
    <location>
        <position position="195"/>
    </location>
</feature>
<sequence>MDQTVKFTPLDMQTWPRGQMFYYFSKMAPTGYSLTVDLDVTAMRTALKHAGIKFFPAYLWLVTRTLQMQKEFKIAELDGQVGCFDTLTPLYAAFHEDDKTFSFMWTEYTDDFMAFYQSYLDNQRRYGGSHGVLAQAGQTPPANAYTISCVPWVSFKHFSVHSYENKPYYLPSVEAGRFYEKDGRIMMPLSITCHHAATDGYHINRFLETLQSEAEAFAEDVPHFRLL</sequence>
<evidence type="ECO:0000313" key="4">
    <source>
        <dbReference type="Proteomes" id="UP000095651"/>
    </source>
</evidence>
<dbReference type="SUPFAM" id="SSF52777">
    <property type="entry name" value="CoA-dependent acyltransferases"/>
    <property type="match status" value="1"/>
</dbReference>
<keyword evidence="2" id="KW-0808">Transferase</keyword>
<dbReference type="EC" id="2.3.1.28" evidence="2"/>
<dbReference type="AlphaFoldDB" id="A0A173YMN9"/>
<dbReference type="PANTHER" id="PTHR38474">
    <property type="entry name" value="SLR0299 PROTEIN"/>
    <property type="match status" value="1"/>
</dbReference>
<evidence type="ECO:0000313" key="2">
    <source>
        <dbReference type="EMBL" id="CUN64840.1"/>
    </source>
</evidence>
<accession>A0A173YMN9</accession>
<proteinExistence type="predicted"/>
<name>A0A173YMN9_9FIRM</name>
<keyword evidence="2" id="KW-0012">Acyltransferase</keyword>